<proteinExistence type="predicted"/>
<accession>A0A0A9D4X2</accession>
<reference evidence="2" key="2">
    <citation type="journal article" date="2015" name="Data Brief">
        <title>Shoot transcriptome of the giant reed, Arundo donax.</title>
        <authorList>
            <person name="Barrero R.A."/>
            <person name="Guerrero F.D."/>
            <person name="Moolhuijzen P."/>
            <person name="Goolsby J.A."/>
            <person name="Tidwell J."/>
            <person name="Bellgard S.E."/>
            <person name="Bellgard M.I."/>
        </authorList>
    </citation>
    <scope>NUCLEOTIDE SEQUENCE</scope>
    <source>
        <tissue evidence="2">Shoot tissue taken approximately 20 cm above the soil surface</tissue>
    </source>
</reference>
<name>A0A0A9D4X2_ARUDO</name>
<keyword evidence="1" id="KW-0472">Membrane</keyword>
<evidence type="ECO:0000313" key="2">
    <source>
        <dbReference type="EMBL" id="JAD80685.1"/>
    </source>
</evidence>
<sequence length="148" mass="16708">MIHATSNRRFKKVTIKEEFCIMPRQKRVSQTPAKCQTNPFLIIIIVLPLDLSFFLPTMPALPPQPHLPCFIAGTPFPLSSLLWSPSTHNHKGKWHAAQWSCSGAGRDARLQHQLHDSTCSTTRARFISTCFGMPTLVKIQCPRVRSES</sequence>
<dbReference type="AlphaFoldDB" id="A0A0A9D4X2"/>
<keyword evidence="1" id="KW-0812">Transmembrane</keyword>
<protein>
    <submittedName>
        <fullName evidence="2">Uncharacterized protein</fullName>
    </submittedName>
</protein>
<organism evidence="2">
    <name type="scientific">Arundo donax</name>
    <name type="common">Giant reed</name>
    <name type="synonym">Donax arundinaceus</name>
    <dbReference type="NCBI Taxonomy" id="35708"/>
    <lineage>
        <taxon>Eukaryota</taxon>
        <taxon>Viridiplantae</taxon>
        <taxon>Streptophyta</taxon>
        <taxon>Embryophyta</taxon>
        <taxon>Tracheophyta</taxon>
        <taxon>Spermatophyta</taxon>
        <taxon>Magnoliopsida</taxon>
        <taxon>Liliopsida</taxon>
        <taxon>Poales</taxon>
        <taxon>Poaceae</taxon>
        <taxon>PACMAD clade</taxon>
        <taxon>Arundinoideae</taxon>
        <taxon>Arundineae</taxon>
        <taxon>Arundo</taxon>
    </lineage>
</organism>
<keyword evidence="1" id="KW-1133">Transmembrane helix</keyword>
<reference evidence="2" key="1">
    <citation type="submission" date="2014-09" db="EMBL/GenBank/DDBJ databases">
        <authorList>
            <person name="Magalhaes I.L.F."/>
            <person name="Oliveira U."/>
            <person name="Santos F.R."/>
            <person name="Vidigal T.H.D.A."/>
            <person name="Brescovit A.D."/>
            <person name="Santos A.J."/>
        </authorList>
    </citation>
    <scope>NUCLEOTIDE SEQUENCE</scope>
    <source>
        <tissue evidence="2">Shoot tissue taken approximately 20 cm above the soil surface</tissue>
    </source>
</reference>
<dbReference type="EMBL" id="GBRH01217210">
    <property type="protein sequence ID" value="JAD80685.1"/>
    <property type="molecule type" value="Transcribed_RNA"/>
</dbReference>
<feature type="transmembrane region" description="Helical" evidence="1">
    <location>
        <begin position="40"/>
        <end position="61"/>
    </location>
</feature>
<evidence type="ECO:0000256" key="1">
    <source>
        <dbReference type="SAM" id="Phobius"/>
    </source>
</evidence>